<dbReference type="GO" id="GO:0016887">
    <property type="term" value="F:ATP hydrolysis activity"/>
    <property type="evidence" value="ECO:0007669"/>
    <property type="project" value="InterPro"/>
</dbReference>
<dbReference type="InterPro" id="IPR003593">
    <property type="entry name" value="AAA+_ATPase"/>
</dbReference>
<reference evidence="7 8" key="1">
    <citation type="submission" date="2020-05" db="EMBL/GenBank/DDBJ databases">
        <title>MicrobeNet Type strains.</title>
        <authorList>
            <person name="Nicholson A.C."/>
        </authorList>
    </citation>
    <scope>NUCLEOTIDE SEQUENCE [LARGE SCALE GENOMIC DNA]</scope>
    <source>
        <strain evidence="7 8">JCM 14282</strain>
    </source>
</reference>
<keyword evidence="4 7" id="KW-0067">ATP-binding</keyword>
<name>A0A7Y2LY55_9MICO</name>
<dbReference type="RefSeq" id="WP_167034892.1">
    <property type="nucleotide sequence ID" value="NZ_BAAANA010000002.1"/>
</dbReference>
<evidence type="ECO:0000313" key="8">
    <source>
        <dbReference type="Proteomes" id="UP000543598"/>
    </source>
</evidence>
<evidence type="ECO:0000256" key="1">
    <source>
        <dbReference type="ARBA" id="ARBA00005417"/>
    </source>
</evidence>
<evidence type="ECO:0000259" key="6">
    <source>
        <dbReference type="PROSITE" id="PS50893"/>
    </source>
</evidence>
<dbReference type="SMART" id="SM00382">
    <property type="entry name" value="AAA"/>
    <property type="match status" value="1"/>
</dbReference>
<dbReference type="GO" id="GO:0015658">
    <property type="term" value="F:branched-chain amino acid transmembrane transporter activity"/>
    <property type="evidence" value="ECO:0007669"/>
    <property type="project" value="TreeGrafter"/>
</dbReference>
<dbReference type="EMBL" id="JABEMB010000003">
    <property type="protein sequence ID" value="NNH02985.1"/>
    <property type="molecule type" value="Genomic_DNA"/>
</dbReference>
<feature type="domain" description="ABC transporter" evidence="6">
    <location>
        <begin position="3"/>
        <end position="238"/>
    </location>
</feature>
<dbReference type="Pfam" id="PF00005">
    <property type="entry name" value="ABC_tran"/>
    <property type="match status" value="1"/>
</dbReference>
<organism evidence="7 8">
    <name type="scientific">Microbacterium ulmi</name>
    <dbReference type="NCBI Taxonomy" id="179095"/>
    <lineage>
        <taxon>Bacteria</taxon>
        <taxon>Bacillati</taxon>
        <taxon>Actinomycetota</taxon>
        <taxon>Actinomycetes</taxon>
        <taxon>Micrococcales</taxon>
        <taxon>Microbacteriaceae</taxon>
        <taxon>Microbacterium</taxon>
    </lineage>
</organism>
<dbReference type="PANTHER" id="PTHR43820">
    <property type="entry name" value="HIGH-AFFINITY BRANCHED-CHAIN AMINO ACID TRANSPORT ATP-BINDING PROTEIN LIVF"/>
    <property type="match status" value="1"/>
</dbReference>
<protein>
    <submittedName>
        <fullName evidence="7">ABC transporter ATP-binding protein</fullName>
    </submittedName>
</protein>
<evidence type="ECO:0000256" key="5">
    <source>
        <dbReference type="ARBA" id="ARBA00022970"/>
    </source>
</evidence>
<evidence type="ECO:0000256" key="4">
    <source>
        <dbReference type="ARBA" id="ARBA00022840"/>
    </source>
</evidence>
<accession>A0A7Y2LY55</accession>
<keyword evidence="5" id="KW-0029">Amino-acid transport</keyword>
<keyword evidence="8" id="KW-1185">Reference proteome</keyword>
<gene>
    <name evidence="7" type="ORF">HLA99_03815</name>
</gene>
<proteinExistence type="inferred from homology"/>
<keyword evidence="3" id="KW-0547">Nucleotide-binding</keyword>
<evidence type="ECO:0000313" key="7">
    <source>
        <dbReference type="EMBL" id="NNH02985.1"/>
    </source>
</evidence>
<dbReference type="SUPFAM" id="SSF52540">
    <property type="entry name" value="P-loop containing nucleoside triphosphate hydrolases"/>
    <property type="match status" value="1"/>
</dbReference>
<sequence>MSLRVTGLHAGYATARVLGGIDFEIADGQSVALLGRNGMGKTTLVRTICGLRPPVVTSGTILYNGVDITHLPSYRIARAGIAIVPQGRRVFGSLTTLENLTVVPRRRVAVPGERWSVERVFDFFPRLAERRTSMARSLSGGEQQMLAIGRALMTDPTLLIMDEPSEGLAPSILDVIQDRLEGLRASGLSILVAEQNVDLALDIVEHVLVIDDSGTIAWSGAPADLRADERLLERHLSI</sequence>
<dbReference type="PROSITE" id="PS50893">
    <property type="entry name" value="ABC_TRANSPORTER_2"/>
    <property type="match status" value="1"/>
</dbReference>
<dbReference type="CDD" id="cd03224">
    <property type="entry name" value="ABC_TM1139_LivF_branched"/>
    <property type="match status" value="1"/>
</dbReference>
<comment type="caution">
    <text evidence="7">The sequence shown here is derived from an EMBL/GenBank/DDBJ whole genome shotgun (WGS) entry which is preliminary data.</text>
</comment>
<dbReference type="AlphaFoldDB" id="A0A7Y2LY55"/>
<evidence type="ECO:0000256" key="2">
    <source>
        <dbReference type="ARBA" id="ARBA00022448"/>
    </source>
</evidence>
<evidence type="ECO:0000256" key="3">
    <source>
        <dbReference type="ARBA" id="ARBA00022741"/>
    </source>
</evidence>
<comment type="similarity">
    <text evidence="1">Belongs to the ABC transporter superfamily.</text>
</comment>
<dbReference type="InterPro" id="IPR027417">
    <property type="entry name" value="P-loop_NTPase"/>
</dbReference>
<dbReference type="GO" id="GO:0005524">
    <property type="term" value="F:ATP binding"/>
    <property type="evidence" value="ECO:0007669"/>
    <property type="project" value="UniProtKB-KW"/>
</dbReference>
<dbReference type="InterPro" id="IPR003439">
    <property type="entry name" value="ABC_transporter-like_ATP-bd"/>
</dbReference>
<dbReference type="InterPro" id="IPR052156">
    <property type="entry name" value="BCAA_Transport_ATP-bd_LivF"/>
</dbReference>
<dbReference type="InterPro" id="IPR017871">
    <property type="entry name" value="ABC_transporter-like_CS"/>
</dbReference>
<dbReference type="Proteomes" id="UP000543598">
    <property type="component" value="Unassembled WGS sequence"/>
</dbReference>
<dbReference type="GO" id="GO:0015807">
    <property type="term" value="P:L-amino acid transport"/>
    <property type="evidence" value="ECO:0007669"/>
    <property type="project" value="TreeGrafter"/>
</dbReference>
<dbReference type="Gene3D" id="3.40.50.300">
    <property type="entry name" value="P-loop containing nucleotide triphosphate hydrolases"/>
    <property type="match status" value="1"/>
</dbReference>
<dbReference type="PANTHER" id="PTHR43820:SF2">
    <property type="entry name" value="ABC TRANSPORTER ATP-BINDING PROTEIN"/>
    <property type="match status" value="1"/>
</dbReference>
<dbReference type="PROSITE" id="PS00211">
    <property type="entry name" value="ABC_TRANSPORTER_1"/>
    <property type="match status" value="1"/>
</dbReference>
<keyword evidence="2" id="KW-0813">Transport</keyword>